<name>A0A2N0NV21_9GLOM</name>
<proteinExistence type="predicted"/>
<dbReference type="VEuPathDB" id="FungiDB:FUN_019797"/>
<evidence type="ECO:0000313" key="1">
    <source>
        <dbReference type="EMBL" id="PKB98440.1"/>
    </source>
</evidence>
<protein>
    <submittedName>
        <fullName evidence="1">Uncharacterized protein</fullName>
    </submittedName>
</protein>
<sequence length="213" mass="24096">IPIGKIPPMVIAILPTKGDETAEKIFNILHLVLDFAQQSNINILSIGANGVRSEFNAQTQIINSAPTHIVFSDPFYNVHFKALIINGKPIVRVQDPKHAKKTARNQLFTGARLLSLGIGTARYDQLFQLAHQDQHVLLKRDVLNVDKQDDGAAYRIIISIQSYDIFISMAESLIMLVKIYQDFYLDYPLFLWEYGTEALKHIFGISRQVIADF</sequence>
<evidence type="ECO:0000313" key="2">
    <source>
        <dbReference type="Proteomes" id="UP000232722"/>
    </source>
</evidence>
<dbReference type="VEuPathDB" id="FungiDB:RhiirFUN_021405"/>
<comment type="caution">
    <text evidence="1">The sequence shown here is derived from an EMBL/GenBank/DDBJ whole genome shotgun (WGS) entry which is preliminary data.</text>
</comment>
<dbReference type="VEuPathDB" id="FungiDB:RhiirA1_401104"/>
<dbReference type="EMBL" id="LLXJ01002630">
    <property type="protein sequence ID" value="PKB98440.1"/>
    <property type="molecule type" value="Genomic_DNA"/>
</dbReference>
<dbReference type="AlphaFoldDB" id="A0A2N0NV21"/>
<reference evidence="1 2" key="1">
    <citation type="submission" date="2016-04" db="EMBL/GenBank/DDBJ databases">
        <title>Genome analyses suggest a sexual origin of heterokaryosis in a supposedly ancient asexual fungus.</title>
        <authorList>
            <person name="Ropars J."/>
            <person name="Sedzielewska K."/>
            <person name="Noel J."/>
            <person name="Charron P."/>
            <person name="Farinelli L."/>
            <person name="Marton T."/>
            <person name="Kruger M."/>
            <person name="Pelin A."/>
            <person name="Brachmann A."/>
            <person name="Corradi N."/>
        </authorList>
    </citation>
    <scope>NUCLEOTIDE SEQUENCE [LARGE SCALE GENOMIC DNA]</scope>
    <source>
        <strain evidence="1 2">A5</strain>
    </source>
</reference>
<reference evidence="1 2" key="2">
    <citation type="submission" date="2017-09" db="EMBL/GenBank/DDBJ databases">
        <title>Extensive intraspecific genome diversity in a model arbuscular mycorrhizal fungus.</title>
        <authorList>
            <person name="Chen E.C."/>
            <person name="Morin E."/>
            <person name="Beaudet D."/>
            <person name="Noel J."/>
            <person name="Ndikumana S."/>
            <person name="Charron P."/>
            <person name="St-Onge C."/>
            <person name="Giorgi J."/>
            <person name="Grigoriev I.V."/>
            <person name="Roux C."/>
            <person name="Martin F.M."/>
            <person name="Corradi N."/>
        </authorList>
    </citation>
    <scope>NUCLEOTIDE SEQUENCE [LARGE SCALE GENOMIC DNA]</scope>
    <source>
        <strain evidence="1 2">A5</strain>
    </source>
</reference>
<dbReference type="VEuPathDB" id="FungiDB:FUN_021145"/>
<gene>
    <name evidence="1" type="ORF">RhiirA5_251705</name>
</gene>
<feature type="non-terminal residue" evidence="1">
    <location>
        <position position="213"/>
    </location>
</feature>
<dbReference type="Proteomes" id="UP000232722">
    <property type="component" value="Unassembled WGS sequence"/>
</dbReference>
<feature type="non-terminal residue" evidence="1">
    <location>
        <position position="1"/>
    </location>
</feature>
<organism evidence="1 2">
    <name type="scientific">Rhizophagus irregularis</name>
    <dbReference type="NCBI Taxonomy" id="588596"/>
    <lineage>
        <taxon>Eukaryota</taxon>
        <taxon>Fungi</taxon>
        <taxon>Fungi incertae sedis</taxon>
        <taxon>Mucoromycota</taxon>
        <taxon>Glomeromycotina</taxon>
        <taxon>Glomeromycetes</taxon>
        <taxon>Glomerales</taxon>
        <taxon>Glomeraceae</taxon>
        <taxon>Rhizophagus</taxon>
    </lineage>
</organism>
<accession>A0A2N0NV21</accession>